<sequence length="54" mass="6110">MQSSGADPKEHRWMIEVLTDLERYSANKGMPSIEAELRRARRRVAAELGRPAGD</sequence>
<evidence type="ECO:0000313" key="1">
    <source>
        <dbReference type="EMBL" id="SFE02961.1"/>
    </source>
</evidence>
<dbReference type="AlphaFoldDB" id="A0A1I1X6X2"/>
<evidence type="ECO:0000313" key="2">
    <source>
        <dbReference type="Proteomes" id="UP000325289"/>
    </source>
</evidence>
<name>A0A1I1X6X2_9RHOB</name>
<dbReference type="EMBL" id="FOMS01000005">
    <property type="protein sequence ID" value="SFE02961.1"/>
    <property type="molecule type" value="Genomic_DNA"/>
</dbReference>
<reference evidence="1 2" key="1">
    <citation type="submission" date="2016-10" db="EMBL/GenBank/DDBJ databases">
        <authorList>
            <person name="Varghese N."/>
            <person name="Submissions S."/>
        </authorList>
    </citation>
    <scope>NUCLEOTIDE SEQUENCE [LARGE SCALE GENOMIC DNA]</scope>
    <source>
        <strain evidence="2">YIM D21,KCTC 23444,ACCC 10710</strain>
    </source>
</reference>
<gene>
    <name evidence="1" type="ORF">SAMN04515678_105257</name>
</gene>
<accession>A0A1I1X6X2</accession>
<proteinExistence type="predicted"/>
<keyword evidence="2" id="KW-1185">Reference proteome</keyword>
<dbReference type="Proteomes" id="UP000325289">
    <property type="component" value="Unassembled WGS sequence"/>
</dbReference>
<dbReference type="RefSeq" id="WP_188129652.1">
    <property type="nucleotide sequence ID" value="NZ_FOMS01000005.1"/>
</dbReference>
<protein>
    <submittedName>
        <fullName evidence="1">Uncharacterized protein</fullName>
    </submittedName>
</protein>
<organism evidence="1 2">
    <name type="scientific">Roseivivax sediminis</name>
    <dbReference type="NCBI Taxonomy" id="936889"/>
    <lineage>
        <taxon>Bacteria</taxon>
        <taxon>Pseudomonadati</taxon>
        <taxon>Pseudomonadota</taxon>
        <taxon>Alphaproteobacteria</taxon>
        <taxon>Rhodobacterales</taxon>
        <taxon>Roseobacteraceae</taxon>
        <taxon>Roseivivax</taxon>
    </lineage>
</organism>